<feature type="domain" description="3-hydroxyisobutyrate dehydrogenase-like NAD-binding" evidence="9">
    <location>
        <begin position="234"/>
        <end position="360"/>
    </location>
</feature>
<evidence type="ECO:0000256" key="6">
    <source>
        <dbReference type="ARBA" id="ARBA00023027"/>
    </source>
</evidence>
<dbReference type="GO" id="GO:0008442">
    <property type="term" value="F:3-hydroxyisobutyrate dehydrogenase activity"/>
    <property type="evidence" value="ECO:0007669"/>
    <property type="project" value="UniProtKB-EC"/>
</dbReference>
<comment type="catalytic activity">
    <reaction evidence="7">
        <text>3-hydroxy-2-methylpropanoate + NAD(+) = 2-methyl-3-oxopropanoate + NADH + H(+)</text>
        <dbReference type="Rhea" id="RHEA:17681"/>
        <dbReference type="ChEBI" id="CHEBI:11805"/>
        <dbReference type="ChEBI" id="CHEBI:15378"/>
        <dbReference type="ChEBI" id="CHEBI:57540"/>
        <dbReference type="ChEBI" id="CHEBI:57700"/>
        <dbReference type="ChEBI" id="CHEBI:57945"/>
        <dbReference type="EC" id="1.1.1.31"/>
    </reaction>
</comment>
<dbReference type="Pfam" id="PF03446">
    <property type="entry name" value="NAD_binding_2"/>
    <property type="match status" value="1"/>
</dbReference>
<keyword evidence="5" id="KW-0560">Oxidoreductase</keyword>
<dbReference type="Pfam" id="PF14833">
    <property type="entry name" value="NAD_binding_11"/>
    <property type="match status" value="1"/>
</dbReference>
<dbReference type="GO" id="GO:0050661">
    <property type="term" value="F:NADP binding"/>
    <property type="evidence" value="ECO:0007669"/>
    <property type="project" value="InterPro"/>
</dbReference>
<dbReference type="InterPro" id="IPR011548">
    <property type="entry name" value="HIBADH"/>
</dbReference>
<dbReference type="Gene3D" id="1.10.1040.10">
    <property type="entry name" value="N-(1-d-carboxylethyl)-l-norvaline Dehydrogenase, domain 2"/>
    <property type="match status" value="1"/>
</dbReference>
<dbReference type="InterPro" id="IPR006115">
    <property type="entry name" value="6PGDH_NADP-bd"/>
</dbReference>
<evidence type="ECO:0000256" key="7">
    <source>
        <dbReference type="ARBA" id="ARBA00049197"/>
    </source>
</evidence>
<evidence type="ECO:0000256" key="5">
    <source>
        <dbReference type="ARBA" id="ARBA00023002"/>
    </source>
</evidence>
<evidence type="ECO:0000313" key="10">
    <source>
        <dbReference type="EMBL" id="KAK3930563.1"/>
    </source>
</evidence>
<keyword evidence="11" id="KW-1185">Reference proteome</keyword>
<dbReference type="InterPro" id="IPR008927">
    <property type="entry name" value="6-PGluconate_DH-like_C_sf"/>
</dbReference>
<keyword evidence="4" id="KW-0101">Branched-chain amino acid catabolism</keyword>
<evidence type="ECO:0000256" key="4">
    <source>
        <dbReference type="ARBA" id="ARBA00022456"/>
    </source>
</evidence>
<evidence type="ECO:0000259" key="8">
    <source>
        <dbReference type="Pfam" id="PF03446"/>
    </source>
</evidence>
<dbReference type="InterPro" id="IPR036291">
    <property type="entry name" value="NAD(P)-bd_dom_sf"/>
</dbReference>
<evidence type="ECO:0000313" key="11">
    <source>
        <dbReference type="Proteomes" id="UP001219518"/>
    </source>
</evidence>
<dbReference type="PANTHER" id="PTHR22981:SF7">
    <property type="entry name" value="3-HYDROXYISOBUTYRATE DEHYDROGENASE, MITOCHONDRIAL"/>
    <property type="match status" value="1"/>
</dbReference>
<evidence type="ECO:0000259" key="9">
    <source>
        <dbReference type="Pfam" id="PF14833"/>
    </source>
</evidence>
<evidence type="ECO:0000256" key="2">
    <source>
        <dbReference type="ARBA" id="ARBA00006013"/>
    </source>
</evidence>
<dbReference type="InterPro" id="IPR013328">
    <property type="entry name" value="6PGD_dom2"/>
</dbReference>
<evidence type="ECO:0000256" key="3">
    <source>
        <dbReference type="ARBA" id="ARBA00012991"/>
    </source>
</evidence>
<dbReference type="PANTHER" id="PTHR22981">
    <property type="entry name" value="3-HYDROXYISOBUTYRATE DEHYDROGENASE-RELATED"/>
    <property type="match status" value="1"/>
</dbReference>
<dbReference type="AlphaFoldDB" id="A0AAE1HZT8"/>
<name>A0AAE1HZT8_9NEOP</name>
<comment type="pathway">
    <text evidence="1">Amino-acid degradation; L-valine degradation.</text>
</comment>
<dbReference type="SUPFAM" id="SSF51735">
    <property type="entry name" value="NAD(P)-binding Rossmann-fold domains"/>
    <property type="match status" value="1"/>
</dbReference>
<dbReference type="Gene3D" id="3.40.50.720">
    <property type="entry name" value="NAD(P)-binding Rossmann-like Domain"/>
    <property type="match status" value="1"/>
</dbReference>
<feature type="domain" description="6-phosphogluconate dehydrogenase NADP-binding" evidence="8">
    <location>
        <begin position="72"/>
        <end position="231"/>
    </location>
</feature>
<dbReference type="GO" id="GO:0051287">
    <property type="term" value="F:NAD binding"/>
    <property type="evidence" value="ECO:0007669"/>
    <property type="project" value="InterPro"/>
</dbReference>
<dbReference type="InterPro" id="IPR029154">
    <property type="entry name" value="HIBADH-like_NADP-bd"/>
</dbReference>
<reference evidence="10" key="2">
    <citation type="journal article" date="2023" name="BMC Genomics">
        <title>Pest status, molecular evolution, and epigenetic factors derived from the genome assembly of Frankliniella fusca, a thysanopteran phytovirus vector.</title>
        <authorList>
            <person name="Catto M.A."/>
            <person name="Labadie P.E."/>
            <person name="Jacobson A.L."/>
            <person name="Kennedy G.G."/>
            <person name="Srinivasan R."/>
            <person name="Hunt B.G."/>
        </authorList>
    </citation>
    <scope>NUCLEOTIDE SEQUENCE</scope>
    <source>
        <strain evidence="10">PL_HMW_Pooled</strain>
    </source>
</reference>
<dbReference type="Proteomes" id="UP001219518">
    <property type="component" value="Unassembled WGS sequence"/>
</dbReference>
<comment type="similarity">
    <text evidence="2">Belongs to the HIBADH-related family. 3-hydroxyisobutyrate dehydrogenase subfamily.</text>
</comment>
<dbReference type="GO" id="GO:0006574">
    <property type="term" value="P:L-valine catabolic process"/>
    <property type="evidence" value="ECO:0007669"/>
    <property type="project" value="TreeGrafter"/>
</dbReference>
<dbReference type="EMBL" id="JAHWGI010001411">
    <property type="protein sequence ID" value="KAK3930563.1"/>
    <property type="molecule type" value="Genomic_DNA"/>
</dbReference>
<sequence length="365" mass="38889">MTSCGKNRPSSCLVAGYVLSRKHVRDGRELQQRKMISLKSRGVSCLVQVASNTFFKNSLQNVYNDLRRNFSKVGFIGCGNMGNPMVQNLMKKGHKVSVFDVKKSCVADLQKAGATGCSSVSEVVADADVVLTMLPANKHVLDTYTMKGGILESVKKGAYLIDSSTVDPSVSQTLAPLAKEKGATYLDGPVSGGTIGAEAGTLTFMIGGEEEAMKKVEPLLLCMGSRVVYCGKHGMGLVAKIANNMLLGISMLGVSEAMNLGIKLGMDPKTLMGILNTSTGRCWSSEMYNPVPGLLPHVPSSNDYKGGFGVALIAKDLGIAQSVAIQSGVPIPMGAQAHQMYKIMELKDMGNKDLAVAYQYLKCDK</sequence>
<dbReference type="NCBIfam" id="TIGR01692">
    <property type="entry name" value="HIBADH"/>
    <property type="match status" value="1"/>
</dbReference>
<dbReference type="GO" id="GO:0005739">
    <property type="term" value="C:mitochondrion"/>
    <property type="evidence" value="ECO:0007669"/>
    <property type="project" value="TreeGrafter"/>
</dbReference>
<accession>A0AAE1HZT8</accession>
<dbReference type="FunFam" id="1.10.1040.10:FF:000006">
    <property type="entry name" value="3-hydroxyisobutyrate dehydrogenase"/>
    <property type="match status" value="1"/>
</dbReference>
<gene>
    <name evidence="10" type="ORF">KUF71_005297</name>
</gene>
<reference evidence="10" key="1">
    <citation type="submission" date="2021-07" db="EMBL/GenBank/DDBJ databases">
        <authorList>
            <person name="Catto M.A."/>
            <person name="Jacobson A."/>
            <person name="Kennedy G."/>
            <person name="Labadie P."/>
            <person name="Hunt B.G."/>
            <person name="Srinivasan R."/>
        </authorList>
    </citation>
    <scope>NUCLEOTIDE SEQUENCE</scope>
    <source>
        <strain evidence="10">PL_HMW_Pooled</strain>
        <tissue evidence="10">Head</tissue>
    </source>
</reference>
<proteinExistence type="inferred from homology"/>
<comment type="caution">
    <text evidence="10">The sequence shown here is derived from an EMBL/GenBank/DDBJ whole genome shotgun (WGS) entry which is preliminary data.</text>
</comment>
<evidence type="ECO:0000256" key="1">
    <source>
        <dbReference type="ARBA" id="ARBA00005109"/>
    </source>
</evidence>
<keyword evidence="6" id="KW-0520">NAD</keyword>
<protein>
    <recommendedName>
        <fullName evidence="3">3-hydroxyisobutyrate dehydrogenase</fullName>
        <ecNumber evidence="3">1.1.1.31</ecNumber>
    </recommendedName>
</protein>
<organism evidence="10 11">
    <name type="scientific">Frankliniella fusca</name>
    <dbReference type="NCBI Taxonomy" id="407009"/>
    <lineage>
        <taxon>Eukaryota</taxon>
        <taxon>Metazoa</taxon>
        <taxon>Ecdysozoa</taxon>
        <taxon>Arthropoda</taxon>
        <taxon>Hexapoda</taxon>
        <taxon>Insecta</taxon>
        <taxon>Pterygota</taxon>
        <taxon>Neoptera</taxon>
        <taxon>Paraneoptera</taxon>
        <taxon>Thysanoptera</taxon>
        <taxon>Terebrantia</taxon>
        <taxon>Thripoidea</taxon>
        <taxon>Thripidae</taxon>
        <taxon>Frankliniella</taxon>
    </lineage>
</organism>
<dbReference type="SUPFAM" id="SSF48179">
    <property type="entry name" value="6-phosphogluconate dehydrogenase C-terminal domain-like"/>
    <property type="match status" value="1"/>
</dbReference>
<dbReference type="EC" id="1.1.1.31" evidence="3"/>